<evidence type="ECO:0000313" key="2">
    <source>
        <dbReference type="EMBL" id="BAK82844.1"/>
    </source>
</evidence>
<dbReference type="EMBL" id="AP012159">
    <property type="protein sequence ID" value="BAK82844.1"/>
    <property type="molecule type" value="Genomic_DNA"/>
</dbReference>
<dbReference type="Gene3D" id="1.10.340.30">
    <property type="entry name" value="Hypothetical protein, domain 2"/>
    <property type="match status" value="1"/>
</dbReference>
<dbReference type="PATRIC" id="fig|634177.7.peg.497"/>
<feature type="binding site" evidence="1">
    <location>
        <position position="213"/>
    </location>
    <ligand>
        <name>Zn(2+)</name>
        <dbReference type="ChEBI" id="CHEBI:29105"/>
    </ligand>
</feature>
<dbReference type="InterPro" id="IPR052891">
    <property type="entry name" value="DNA-3mA_glycosylase"/>
</dbReference>
<organism evidence="2 3">
    <name type="scientific">Komagataeibacter medellinensis (strain NBRC 3288 / BCRC 11682 / LMG 1693 / Kondo 51)</name>
    <name type="common">Gluconacetobacter medellinensis</name>
    <dbReference type="NCBI Taxonomy" id="634177"/>
    <lineage>
        <taxon>Bacteria</taxon>
        <taxon>Pseudomonadati</taxon>
        <taxon>Pseudomonadota</taxon>
        <taxon>Alphaproteobacteria</taxon>
        <taxon>Acetobacterales</taxon>
        <taxon>Acetobacteraceae</taxon>
        <taxon>Komagataeibacter</taxon>
    </lineage>
</organism>
<dbReference type="KEGG" id="gxy:GLX_04320"/>
<proteinExistence type="predicted"/>
<name>G2I3Z7_KOMMN</name>
<keyword evidence="1" id="KW-0862">Zinc</keyword>
<feature type="binding site" evidence="1">
    <location>
        <position position="58"/>
    </location>
    <ligand>
        <name>Zn(2+)</name>
        <dbReference type="ChEBI" id="CHEBI:29105"/>
    </ligand>
</feature>
<dbReference type="InterPro" id="IPR011257">
    <property type="entry name" value="DNA_glycosylase"/>
</dbReference>
<feature type="binding site" evidence="1">
    <location>
        <position position="217"/>
    </location>
    <ligand>
        <name>Zn(2+)</name>
        <dbReference type="ChEBI" id="CHEBI:29105"/>
    </ligand>
</feature>
<dbReference type="PANTHER" id="PTHR30037:SF4">
    <property type="entry name" value="DNA-3-METHYLADENINE GLYCOSYLASE I"/>
    <property type="match status" value="1"/>
</dbReference>
<keyword evidence="1" id="KW-0479">Metal-binding</keyword>
<gene>
    <name evidence="2" type="ordered locus">GLX_04320</name>
</gene>
<dbReference type="GO" id="GO:0046872">
    <property type="term" value="F:metal ion binding"/>
    <property type="evidence" value="ECO:0007669"/>
    <property type="project" value="UniProtKB-KW"/>
</dbReference>
<evidence type="ECO:0000256" key="1">
    <source>
        <dbReference type="PIRSR" id="PIRSR605019-1"/>
    </source>
</evidence>
<reference evidence="3" key="1">
    <citation type="journal article" date="2011" name="J. Bacteriol.">
        <title>Complete genome sequence of NBRC 3288, a unique cellulose-nonproducing strain of Gluconacetobacter xylinus isolated from vinegar.</title>
        <authorList>
            <person name="Ogino H."/>
            <person name="Azuma Y."/>
            <person name="Hosoyama A."/>
            <person name="Nakazawa H."/>
            <person name="Matsutani M."/>
            <person name="Hasegawa A."/>
            <person name="Otsuyama K."/>
            <person name="Matsushita K."/>
            <person name="Fujita N."/>
            <person name="Shirai M."/>
        </authorList>
    </citation>
    <scope>NUCLEOTIDE SEQUENCE [LARGE SCALE GENOMIC DNA]</scope>
    <source>
        <strain evidence="3">NBRC 3288 / BCRC 11682 / LMG 1693</strain>
    </source>
</reference>
<evidence type="ECO:0000313" key="3">
    <source>
        <dbReference type="Proteomes" id="UP000009044"/>
    </source>
</evidence>
<dbReference type="SUPFAM" id="SSF48150">
    <property type="entry name" value="DNA-glycosylase"/>
    <property type="match status" value="1"/>
</dbReference>
<dbReference type="HOGENOM" id="CLU_083758_0_0_5"/>
<protein>
    <submittedName>
        <fullName evidence="2">DNA-3-methyladenine glycosylase I</fullName>
    </submittedName>
</protein>
<dbReference type="GO" id="GO:0008725">
    <property type="term" value="F:DNA-3-methyladenine glycosylase activity"/>
    <property type="evidence" value="ECO:0007669"/>
    <property type="project" value="InterPro"/>
</dbReference>
<dbReference type="AlphaFoldDB" id="G2I3Z7"/>
<accession>G2I3Z7</accession>
<dbReference type="eggNOG" id="COG2818">
    <property type="taxonomic scope" value="Bacteria"/>
</dbReference>
<dbReference type="Proteomes" id="UP000009044">
    <property type="component" value="Chromosome"/>
</dbReference>
<dbReference type="STRING" id="634177.GLX_04320"/>
<dbReference type="Pfam" id="PF03352">
    <property type="entry name" value="Adenine_glyco"/>
    <property type="match status" value="1"/>
</dbReference>
<dbReference type="GO" id="GO:0006284">
    <property type="term" value="P:base-excision repair"/>
    <property type="evidence" value="ECO:0007669"/>
    <property type="project" value="InterPro"/>
</dbReference>
<feature type="binding site" evidence="1">
    <location>
        <position position="45"/>
    </location>
    <ligand>
        <name>Zn(2+)</name>
        <dbReference type="ChEBI" id="CHEBI:29105"/>
    </ligand>
</feature>
<dbReference type="InterPro" id="IPR005019">
    <property type="entry name" value="Adenine_glyco"/>
</dbReference>
<sequence length="223" mass="25046">MRVKNVKKFLGAAFFQKASPKTFILFTMDYFMAILTTPDPTRPRCAWAQADAMMMAYHDNEWGQPVHDSRMLWEMLVLESFQAGLSWRTVLRRREGLRAAFAGFDPDRVAHFDAVDEERLMADPRIIRARAKIRATIGNARAYVTMRDAGEDFATFAWGMVPAAPVRNLSGRVLASSDLSSAMAAALRARGFRFVGPVIAYAWMQAAGMVHDHEPGCFRHSPA</sequence>
<dbReference type="PANTHER" id="PTHR30037">
    <property type="entry name" value="DNA-3-METHYLADENINE GLYCOSYLASE 1"/>
    <property type="match status" value="1"/>
</dbReference>